<name>A0AA38LP14_TAXCH</name>
<gene>
    <name evidence="2" type="ORF">KI387_003149</name>
</gene>
<accession>A0AA38LP14</accession>
<dbReference type="EMBL" id="JAHRHJ020000001">
    <property type="protein sequence ID" value="KAH9331041.1"/>
    <property type="molecule type" value="Genomic_DNA"/>
</dbReference>
<sequence length="79" mass="7553">SMGKRAESRSAGFWVDDGECSPRGKGISTGSVMGGGDDGCSSIGGGMDRCFSVGGGGNGCSSMGGGVTVGIGSLRGEAK</sequence>
<reference evidence="2 3" key="1">
    <citation type="journal article" date="2021" name="Nat. Plants">
        <title>The Taxus genome provides insights into paclitaxel biosynthesis.</title>
        <authorList>
            <person name="Xiong X."/>
            <person name="Gou J."/>
            <person name="Liao Q."/>
            <person name="Li Y."/>
            <person name="Zhou Q."/>
            <person name="Bi G."/>
            <person name="Li C."/>
            <person name="Du R."/>
            <person name="Wang X."/>
            <person name="Sun T."/>
            <person name="Guo L."/>
            <person name="Liang H."/>
            <person name="Lu P."/>
            <person name="Wu Y."/>
            <person name="Zhang Z."/>
            <person name="Ro D.K."/>
            <person name="Shang Y."/>
            <person name="Huang S."/>
            <person name="Yan J."/>
        </authorList>
    </citation>
    <scope>NUCLEOTIDE SEQUENCE [LARGE SCALE GENOMIC DNA]</scope>
    <source>
        <strain evidence="2">Ta-2019</strain>
    </source>
</reference>
<evidence type="ECO:0000313" key="3">
    <source>
        <dbReference type="Proteomes" id="UP000824469"/>
    </source>
</evidence>
<comment type="caution">
    <text evidence="2">The sequence shown here is derived from an EMBL/GenBank/DDBJ whole genome shotgun (WGS) entry which is preliminary data.</text>
</comment>
<keyword evidence="3" id="KW-1185">Reference proteome</keyword>
<proteinExistence type="predicted"/>
<evidence type="ECO:0000256" key="1">
    <source>
        <dbReference type="SAM" id="MobiDB-lite"/>
    </source>
</evidence>
<protein>
    <submittedName>
        <fullName evidence="2">Uncharacterized protein</fullName>
    </submittedName>
</protein>
<dbReference type="AlphaFoldDB" id="A0AA38LP14"/>
<dbReference type="Proteomes" id="UP000824469">
    <property type="component" value="Unassembled WGS sequence"/>
</dbReference>
<feature type="non-terminal residue" evidence="2">
    <location>
        <position position="79"/>
    </location>
</feature>
<feature type="non-terminal residue" evidence="2">
    <location>
        <position position="1"/>
    </location>
</feature>
<evidence type="ECO:0000313" key="2">
    <source>
        <dbReference type="EMBL" id="KAH9331041.1"/>
    </source>
</evidence>
<feature type="region of interest" description="Disordered" evidence="1">
    <location>
        <begin position="1"/>
        <end position="35"/>
    </location>
</feature>
<organism evidence="2 3">
    <name type="scientific">Taxus chinensis</name>
    <name type="common">Chinese yew</name>
    <name type="synonym">Taxus wallichiana var. chinensis</name>
    <dbReference type="NCBI Taxonomy" id="29808"/>
    <lineage>
        <taxon>Eukaryota</taxon>
        <taxon>Viridiplantae</taxon>
        <taxon>Streptophyta</taxon>
        <taxon>Embryophyta</taxon>
        <taxon>Tracheophyta</taxon>
        <taxon>Spermatophyta</taxon>
        <taxon>Pinopsida</taxon>
        <taxon>Pinidae</taxon>
        <taxon>Conifers II</taxon>
        <taxon>Cupressales</taxon>
        <taxon>Taxaceae</taxon>
        <taxon>Taxus</taxon>
    </lineage>
</organism>